<keyword evidence="2" id="KW-1185">Reference proteome</keyword>
<gene>
    <name evidence="1" type="ORF">F0L74_12685</name>
</gene>
<comment type="caution">
    <text evidence="1">The sequence shown here is derived from an EMBL/GenBank/DDBJ whole genome shotgun (WGS) entry which is preliminary data.</text>
</comment>
<accession>A0A5B2VU73</accession>
<dbReference type="Proteomes" id="UP000324611">
    <property type="component" value="Unassembled WGS sequence"/>
</dbReference>
<name>A0A5B2VU73_9BACT</name>
<reference evidence="1 2" key="1">
    <citation type="submission" date="2019-09" db="EMBL/GenBank/DDBJ databases">
        <title>Chitinophaga ginsengihumi sp. nov., isolated from soil of ginseng rhizosphere.</title>
        <authorList>
            <person name="Lee J."/>
        </authorList>
    </citation>
    <scope>NUCLEOTIDE SEQUENCE [LARGE SCALE GENOMIC DNA]</scope>
    <source>
        <strain evidence="1 2">BN140078</strain>
    </source>
</reference>
<protein>
    <submittedName>
        <fullName evidence="1">Uncharacterized protein</fullName>
    </submittedName>
</protein>
<dbReference type="AlphaFoldDB" id="A0A5B2VU73"/>
<organism evidence="1 2">
    <name type="scientific">Chitinophaga agrisoli</name>
    <dbReference type="NCBI Taxonomy" id="2607653"/>
    <lineage>
        <taxon>Bacteria</taxon>
        <taxon>Pseudomonadati</taxon>
        <taxon>Bacteroidota</taxon>
        <taxon>Chitinophagia</taxon>
        <taxon>Chitinophagales</taxon>
        <taxon>Chitinophagaceae</taxon>
        <taxon>Chitinophaga</taxon>
    </lineage>
</organism>
<reference evidence="1 2" key="2">
    <citation type="submission" date="2019-09" db="EMBL/GenBank/DDBJ databases">
        <authorList>
            <person name="Jin C."/>
        </authorList>
    </citation>
    <scope>NUCLEOTIDE SEQUENCE [LARGE SCALE GENOMIC DNA]</scope>
    <source>
        <strain evidence="1 2">BN140078</strain>
    </source>
</reference>
<evidence type="ECO:0000313" key="1">
    <source>
        <dbReference type="EMBL" id="KAA2243353.1"/>
    </source>
</evidence>
<proteinExistence type="predicted"/>
<dbReference type="EMBL" id="VUOC01000002">
    <property type="protein sequence ID" value="KAA2243353.1"/>
    <property type="molecule type" value="Genomic_DNA"/>
</dbReference>
<evidence type="ECO:0000313" key="2">
    <source>
        <dbReference type="Proteomes" id="UP000324611"/>
    </source>
</evidence>
<dbReference type="RefSeq" id="WP_149838229.1">
    <property type="nucleotide sequence ID" value="NZ_VUOC01000002.1"/>
</dbReference>
<sequence length="76" mass="8876">MINFNTEIGGFNFEFKTMNIREWKLFQVYVSIEGVKRRFHMAGNEQGFSITDSFPEIKALEQELSDAILQQKRATV</sequence>